<proteinExistence type="predicted"/>
<organism evidence="2 3">
    <name type="scientific">Symmachiella macrocystis</name>
    <dbReference type="NCBI Taxonomy" id="2527985"/>
    <lineage>
        <taxon>Bacteria</taxon>
        <taxon>Pseudomonadati</taxon>
        <taxon>Planctomycetota</taxon>
        <taxon>Planctomycetia</taxon>
        <taxon>Planctomycetales</taxon>
        <taxon>Planctomycetaceae</taxon>
        <taxon>Symmachiella</taxon>
    </lineage>
</organism>
<name>A0A5C6BKR7_9PLAN</name>
<dbReference type="SUPFAM" id="SSF109854">
    <property type="entry name" value="DinB/YfiT-like putative metalloenzymes"/>
    <property type="match status" value="1"/>
</dbReference>
<gene>
    <name evidence="2" type="ORF">CA54_15580</name>
</gene>
<evidence type="ECO:0000313" key="3">
    <source>
        <dbReference type="Proteomes" id="UP000320735"/>
    </source>
</evidence>
<dbReference type="RefSeq" id="WP_146370165.1">
    <property type="nucleotide sequence ID" value="NZ_SJPP01000001.1"/>
</dbReference>
<sequence length="170" mass="19162">MNIGQTMIPEFDMEMANTRKVLELVPDDKWNWKIHDKSNTVGWVANHLADIPAWVEMTLCHDTLDVEPVEGQPYQSPVETSTAAVLALFDKNVATARKLLETVEDAKLFEPWSLLRQGLELMTMPRLAVLRTWVLNHTIHHRAHLCVYLRVNDVPVPGLYGPSADDAGPA</sequence>
<evidence type="ECO:0000313" key="2">
    <source>
        <dbReference type="EMBL" id="TWU12733.1"/>
    </source>
</evidence>
<dbReference type="Proteomes" id="UP000320735">
    <property type="component" value="Unassembled WGS sequence"/>
</dbReference>
<evidence type="ECO:0000259" key="1">
    <source>
        <dbReference type="Pfam" id="PF12867"/>
    </source>
</evidence>
<dbReference type="Pfam" id="PF12867">
    <property type="entry name" value="DinB_2"/>
    <property type="match status" value="1"/>
</dbReference>
<dbReference type="OrthoDB" id="119432at2"/>
<feature type="domain" description="DinB-like" evidence="1">
    <location>
        <begin position="11"/>
        <end position="144"/>
    </location>
</feature>
<dbReference type="AlphaFoldDB" id="A0A5C6BKR7"/>
<accession>A0A5C6BKR7</accession>
<dbReference type="EMBL" id="SJPP01000001">
    <property type="protein sequence ID" value="TWU12733.1"/>
    <property type="molecule type" value="Genomic_DNA"/>
</dbReference>
<protein>
    <submittedName>
        <fullName evidence="2">DinB superfamily protein</fullName>
    </submittedName>
</protein>
<dbReference type="InterPro" id="IPR034660">
    <property type="entry name" value="DinB/YfiT-like"/>
</dbReference>
<comment type="caution">
    <text evidence="2">The sequence shown here is derived from an EMBL/GenBank/DDBJ whole genome shotgun (WGS) entry which is preliminary data.</text>
</comment>
<dbReference type="Gene3D" id="1.20.120.450">
    <property type="entry name" value="dinb family like domain"/>
    <property type="match status" value="1"/>
</dbReference>
<keyword evidence="3" id="KW-1185">Reference proteome</keyword>
<dbReference type="InterPro" id="IPR024775">
    <property type="entry name" value="DinB-like"/>
</dbReference>
<reference evidence="2 3" key="1">
    <citation type="submission" date="2019-02" db="EMBL/GenBank/DDBJ databases">
        <title>Deep-cultivation of Planctomycetes and their phenomic and genomic characterization uncovers novel biology.</title>
        <authorList>
            <person name="Wiegand S."/>
            <person name="Jogler M."/>
            <person name="Boedeker C."/>
            <person name="Pinto D."/>
            <person name="Vollmers J."/>
            <person name="Rivas-Marin E."/>
            <person name="Kohn T."/>
            <person name="Peeters S.H."/>
            <person name="Heuer A."/>
            <person name="Rast P."/>
            <person name="Oberbeckmann S."/>
            <person name="Bunk B."/>
            <person name="Jeske O."/>
            <person name="Meyerdierks A."/>
            <person name="Storesund J.E."/>
            <person name="Kallscheuer N."/>
            <person name="Luecker S."/>
            <person name="Lage O.M."/>
            <person name="Pohl T."/>
            <person name="Merkel B.J."/>
            <person name="Hornburger P."/>
            <person name="Mueller R.-W."/>
            <person name="Bruemmer F."/>
            <person name="Labrenz M."/>
            <person name="Spormann A.M."/>
            <person name="Op Den Camp H."/>
            <person name="Overmann J."/>
            <person name="Amann R."/>
            <person name="Jetten M.S.M."/>
            <person name="Mascher T."/>
            <person name="Medema M.H."/>
            <person name="Devos D.P."/>
            <person name="Kaster A.-K."/>
            <person name="Ovreas L."/>
            <person name="Rohde M."/>
            <person name="Galperin M.Y."/>
            <person name="Jogler C."/>
        </authorList>
    </citation>
    <scope>NUCLEOTIDE SEQUENCE [LARGE SCALE GENOMIC DNA]</scope>
    <source>
        <strain evidence="2 3">CA54</strain>
    </source>
</reference>